<dbReference type="Gene3D" id="3.40.720.10">
    <property type="entry name" value="Alkaline Phosphatase, subunit A"/>
    <property type="match status" value="1"/>
</dbReference>
<dbReference type="AlphaFoldDB" id="A0A8A2UDU7"/>
<dbReference type="PANTHER" id="PTHR43751:SF3">
    <property type="entry name" value="SULFATASE N-TERMINAL DOMAIN-CONTAINING PROTEIN"/>
    <property type="match status" value="1"/>
</dbReference>
<reference evidence="2 3" key="1">
    <citation type="journal article" date="2006" name="Int. J. Syst. Evol. Microbiol.">
        <title>Haloterrigena longa sp. nov. and Haloterrigena limicola sp. nov., extremely halophilic archaea isolated from a salt lake.</title>
        <authorList>
            <person name="Cui H.L."/>
            <person name="Tohty D."/>
            <person name="Zhou P.J."/>
            <person name="Liu S.J."/>
        </authorList>
    </citation>
    <scope>NUCLEOTIDE SEQUENCE [LARGE SCALE GENOMIC DNA]</scope>
    <source>
        <strain evidence="2 3">ABH32</strain>
    </source>
</reference>
<evidence type="ECO:0000313" key="2">
    <source>
        <dbReference type="EMBL" id="QSW86642.1"/>
    </source>
</evidence>
<proteinExistence type="predicted"/>
<dbReference type="GO" id="GO:0016740">
    <property type="term" value="F:transferase activity"/>
    <property type="evidence" value="ECO:0007669"/>
    <property type="project" value="UniProtKB-KW"/>
</dbReference>
<name>A0A8A2UDU7_9EURY</name>
<dbReference type="GeneID" id="63183569"/>
<dbReference type="Pfam" id="PF00884">
    <property type="entry name" value="Sulfatase"/>
    <property type="match status" value="1"/>
</dbReference>
<dbReference type="Proteomes" id="UP000663191">
    <property type="component" value="Chromosome"/>
</dbReference>
<dbReference type="PANTHER" id="PTHR43751">
    <property type="entry name" value="SULFATASE"/>
    <property type="match status" value="1"/>
</dbReference>
<dbReference type="InterPro" id="IPR052701">
    <property type="entry name" value="GAG_Ulvan_Degrading_Sulfatases"/>
</dbReference>
<feature type="domain" description="Sulfatase N-terminal" evidence="1">
    <location>
        <begin position="21"/>
        <end position="313"/>
    </location>
</feature>
<sequence length="427" mass="48389">MTDPDTRTDRRCLEPEQDLDDVILITVDSWRADYCGFMGGPDDLTPTLDSLAEDGLVFENAIAPAPETNSSVATMLTGQYQNPSLESDGTDYTECTRNHMRTRRSLPQRFGELGYETAAFTANPWTSRYFDFDHDFDHFEDFMEQSLSAGFVDGGADQRGLIGDVAAQLANWYQGQDMFMNWEAFYGDVRAWLDGAESPYFLWLFLVDVHMPYFPPSGYRSRSRLLTYPANASLFAGQHELPFESVFRDVLVDSYEDSIRYTDEFFGQLTADVGGDPLIAITGDHGEAFGENGVYGHGPEVSEEMLHVPFVVANGPDETVERPFSLRDLPRLLPRLATGATFEDLLDTTVWARNYDPAVAIRGRDWRFEWRPDEQHVEVLENGEWERRRVPELELLGRELLESHIEAERERGRVLDAVDSLAAEAAL</sequence>
<protein>
    <submittedName>
        <fullName evidence="2">Sulfatase-like hydrolase/transferase</fullName>
    </submittedName>
</protein>
<dbReference type="KEGG" id="hlo:J0X27_07455"/>
<keyword evidence="2" id="KW-0378">Hydrolase</keyword>
<accession>A0A8A2UDU7</accession>
<gene>
    <name evidence="2" type="ORF">J0X27_07455</name>
</gene>
<keyword evidence="2" id="KW-0808">Transferase</keyword>
<evidence type="ECO:0000259" key="1">
    <source>
        <dbReference type="Pfam" id="PF00884"/>
    </source>
</evidence>
<dbReference type="OrthoDB" id="3164at2157"/>
<evidence type="ECO:0000313" key="3">
    <source>
        <dbReference type="Proteomes" id="UP000663191"/>
    </source>
</evidence>
<dbReference type="GO" id="GO:0016787">
    <property type="term" value="F:hydrolase activity"/>
    <property type="evidence" value="ECO:0007669"/>
    <property type="project" value="UniProtKB-KW"/>
</dbReference>
<dbReference type="InterPro" id="IPR017850">
    <property type="entry name" value="Alkaline_phosphatase_core_sf"/>
</dbReference>
<dbReference type="RefSeq" id="WP_207271742.1">
    <property type="nucleotide sequence ID" value="NZ_CP071463.1"/>
</dbReference>
<dbReference type="SUPFAM" id="SSF53649">
    <property type="entry name" value="Alkaline phosphatase-like"/>
    <property type="match status" value="1"/>
</dbReference>
<dbReference type="InterPro" id="IPR000917">
    <property type="entry name" value="Sulfatase_N"/>
</dbReference>
<dbReference type="EMBL" id="CP071463">
    <property type="protein sequence ID" value="QSW86642.1"/>
    <property type="molecule type" value="Genomic_DNA"/>
</dbReference>
<keyword evidence="3" id="KW-1185">Reference proteome</keyword>
<organism evidence="2 3">
    <name type="scientific">Natrinema longum</name>
    <dbReference type="NCBI Taxonomy" id="370324"/>
    <lineage>
        <taxon>Archaea</taxon>
        <taxon>Methanobacteriati</taxon>
        <taxon>Methanobacteriota</taxon>
        <taxon>Stenosarchaea group</taxon>
        <taxon>Halobacteria</taxon>
        <taxon>Halobacteriales</taxon>
        <taxon>Natrialbaceae</taxon>
        <taxon>Natrinema</taxon>
    </lineage>
</organism>